<name>A0A9Q3W0L7_9ACTN</name>
<dbReference type="EMBL" id="JAJSBI010000070">
    <property type="protein sequence ID" value="MCD9881117.1"/>
    <property type="molecule type" value="Genomic_DNA"/>
</dbReference>
<dbReference type="AlphaFoldDB" id="A0A9Q3W0L7"/>
<keyword evidence="2" id="KW-0732">Signal</keyword>
<evidence type="ECO:0000313" key="4">
    <source>
        <dbReference type="Proteomes" id="UP001108029"/>
    </source>
</evidence>
<sequence length="126" mass="12635">MTTAHRRVRLRVGLVAAVLSLAGCSGGGDDDAGAGSSASATVTAADPLGTPSAASPSPAVSPSDVYPTNADGCHPNAKWSTAKAVDWVNWGQIGQPALAAGEVRFGKSRPGFDGPLCAKVTVQVEY</sequence>
<comment type="caution">
    <text evidence="3">The sequence shown here is derived from an EMBL/GenBank/DDBJ whole genome shotgun (WGS) entry which is preliminary data.</text>
</comment>
<keyword evidence="4" id="KW-1185">Reference proteome</keyword>
<evidence type="ECO:0008006" key="5">
    <source>
        <dbReference type="Google" id="ProtNLM"/>
    </source>
</evidence>
<protein>
    <recommendedName>
        <fullName evidence="5">Lipoprotein</fullName>
    </recommendedName>
</protein>
<dbReference type="Proteomes" id="UP001108029">
    <property type="component" value="Unassembled WGS sequence"/>
</dbReference>
<gene>
    <name evidence="3" type="ORF">LJ657_47970</name>
</gene>
<feature type="region of interest" description="Disordered" evidence="1">
    <location>
        <begin position="27"/>
        <end position="68"/>
    </location>
</feature>
<proteinExistence type="predicted"/>
<organism evidence="3 4">
    <name type="scientific">Streptomyces guryensis</name>
    <dbReference type="NCBI Taxonomy" id="2886947"/>
    <lineage>
        <taxon>Bacteria</taxon>
        <taxon>Bacillati</taxon>
        <taxon>Actinomycetota</taxon>
        <taxon>Actinomycetes</taxon>
        <taxon>Kitasatosporales</taxon>
        <taxon>Streptomycetaceae</taxon>
        <taxon>Streptomyces</taxon>
    </lineage>
</organism>
<feature type="signal peptide" evidence="2">
    <location>
        <begin position="1"/>
        <end position="27"/>
    </location>
</feature>
<evidence type="ECO:0000256" key="2">
    <source>
        <dbReference type="SAM" id="SignalP"/>
    </source>
</evidence>
<evidence type="ECO:0000256" key="1">
    <source>
        <dbReference type="SAM" id="MobiDB-lite"/>
    </source>
</evidence>
<reference evidence="3" key="1">
    <citation type="submission" date="2021-12" db="EMBL/GenBank/DDBJ databases">
        <authorList>
            <person name="Lee J.-H."/>
            <person name="Kim S.-B."/>
        </authorList>
    </citation>
    <scope>NUCLEOTIDE SEQUENCE</scope>
    <source>
        <strain evidence="3">NR30</strain>
    </source>
</reference>
<accession>A0A9Q3W0L7</accession>
<feature type="chain" id="PRO_5040474233" description="Lipoprotein" evidence="2">
    <location>
        <begin position="28"/>
        <end position="126"/>
    </location>
</feature>
<feature type="compositionally biased region" description="Low complexity" evidence="1">
    <location>
        <begin position="33"/>
        <end position="63"/>
    </location>
</feature>
<dbReference type="RefSeq" id="WP_232656077.1">
    <property type="nucleotide sequence ID" value="NZ_JAJSBI010000070.1"/>
</dbReference>
<evidence type="ECO:0000313" key="3">
    <source>
        <dbReference type="EMBL" id="MCD9881117.1"/>
    </source>
</evidence>
<dbReference type="PROSITE" id="PS51257">
    <property type="entry name" value="PROKAR_LIPOPROTEIN"/>
    <property type="match status" value="1"/>
</dbReference>